<feature type="transmembrane region" description="Helical" evidence="1">
    <location>
        <begin position="46"/>
        <end position="68"/>
    </location>
</feature>
<dbReference type="EMBL" id="LN679117">
    <property type="protein sequence ID" value="CEL54686.1"/>
    <property type="molecule type" value="Genomic_DNA"/>
</dbReference>
<protein>
    <recommendedName>
        <fullName evidence="4">Transmembrane protein</fullName>
    </recommendedName>
</protein>
<evidence type="ECO:0000313" key="3">
    <source>
        <dbReference type="Proteomes" id="UP000059188"/>
    </source>
</evidence>
<feature type="transmembrane region" description="Helical" evidence="1">
    <location>
        <begin position="496"/>
        <end position="517"/>
    </location>
</feature>
<dbReference type="Proteomes" id="UP000059188">
    <property type="component" value="Unassembled WGS sequence"/>
</dbReference>
<sequence>MNVRYSKLSDTSIDTISKHSLDVASLPKQQRSTTARPRPLTAWMTTLWPLVAHFILSIGTAAFVLYYLNHRGFNVADHIAYVQTTEDKKMLPFSLTQSDAVTILSALIVVQKGALAACTTPFCWRIIVFLMEKYGLHRQDLKGLVKYRILAPQISFASVPAFVAGNLLLAVLAANLTSPVLTGSITWSPQNLPINNLTVSPVRLSKVDPGRLKTFPDWYIKKQVSRDGLVQKAVGLASIAWGRAAEKGIYKRVASSVEALGINTTIKEVTIPYFATHSIDWTKKKSELPAYIIKNSTHMATWDLLSRVPSNIPLIYLGAAVLFSYPITQLDWSDVPLASRMIDEKGLLVFWLGTPSINATQGLPSSIYIHTTNDTQRRYVFAWVNFTAGVGKCTQYRCILSSPSTIQNNASITPKPHLLTTQALAMAPAIAISLANQNSSLPSSWNDTNQYIEALLQRSYSAAWNILVDNFEMSQVNSSYRPSLPRLIADVNQPRVYTWLGLQLSVTFLCCIFLILLSQLSEFPLIGDTTLTPFYLNTTRLPESSDTHIFTKGSLLVEEEHSNRLKVKIE</sequence>
<feature type="transmembrane region" description="Helical" evidence="1">
    <location>
        <begin position="149"/>
        <end position="174"/>
    </location>
</feature>
<keyword evidence="3" id="KW-1185">Reference proteome</keyword>
<keyword evidence="1" id="KW-0812">Transmembrane</keyword>
<proteinExistence type="predicted"/>
<keyword evidence="1" id="KW-0472">Membrane</keyword>
<evidence type="ECO:0000256" key="1">
    <source>
        <dbReference type="SAM" id="Phobius"/>
    </source>
</evidence>
<evidence type="ECO:0000313" key="2">
    <source>
        <dbReference type="EMBL" id="CEL54686.1"/>
    </source>
</evidence>
<dbReference type="AlphaFoldDB" id="A0A0B7F9F0"/>
<organism evidence="2 3">
    <name type="scientific">Thanatephorus cucumeris (strain AG1-IB / isolate 7/3/14)</name>
    <name type="common">Lettuce bottom rot fungus</name>
    <name type="synonym">Rhizoctonia solani</name>
    <dbReference type="NCBI Taxonomy" id="1108050"/>
    <lineage>
        <taxon>Eukaryota</taxon>
        <taxon>Fungi</taxon>
        <taxon>Dikarya</taxon>
        <taxon>Basidiomycota</taxon>
        <taxon>Agaricomycotina</taxon>
        <taxon>Agaricomycetes</taxon>
        <taxon>Cantharellales</taxon>
        <taxon>Ceratobasidiaceae</taxon>
        <taxon>Rhizoctonia</taxon>
        <taxon>Rhizoctonia solani AG-1</taxon>
    </lineage>
</organism>
<gene>
    <name evidence="2" type="ORF">RSOLAG1IB_07220</name>
</gene>
<feature type="transmembrane region" description="Helical" evidence="1">
    <location>
        <begin position="100"/>
        <end position="128"/>
    </location>
</feature>
<accession>A0A0B7F9F0</accession>
<name>A0A0B7F9F0_THACB</name>
<dbReference type="OrthoDB" id="3208378at2759"/>
<dbReference type="STRING" id="1108050.A0A0B7F9F0"/>
<evidence type="ECO:0008006" key="4">
    <source>
        <dbReference type="Google" id="ProtNLM"/>
    </source>
</evidence>
<reference evidence="2 3" key="1">
    <citation type="submission" date="2014-11" db="EMBL/GenBank/DDBJ databases">
        <authorList>
            <person name="Wibberg Daniel"/>
        </authorList>
    </citation>
    <scope>NUCLEOTIDE SEQUENCE [LARGE SCALE GENOMIC DNA]</scope>
    <source>
        <strain evidence="2">Rhizoctonia solani AG1-IB 7/3/14</strain>
    </source>
</reference>
<keyword evidence="1" id="KW-1133">Transmembrane helix</keyword>